<protein>
    <submittedName>
        <fullName evidence="2">Uncharacterized protein</fullName>
    </submittedName>
</protein>
<accession>A0A917EHE1</accession>
<dbReference type="Proteomes" id="UP000612855">
    <property type="component" value="Unassembled WGS sequence"/>
</dbReference>
<gene>
    <name evidence="2" type="ORF">GCM10011360_25360</name>
</gene>
<keyword evidence="3" id="KW-1185">Reference proteome</keyword>
<dbReference type="EMBL" id="BMFJ01000001">
    <property type="protein sequence ID" value="GGE36515.1"/>
    <property type="molecule type" value="Genomic_DNA"/>
</dbReference>
<comment type="caution">
    <text evidence="2">The sequence shown here is derived from an EMBL/GenBank/DDBJ whole genome shotgun (WGS) entry which is preliminary data.</text>
</comment>
<evidence type="ECO:0000256" key="1">
    <source>
        <dbReference type="SAM" id="MobiDB-lite"/>
    </source>
</evidence>
<proteinExistence type="predicted"/>
<feature type="compositionally biased region" description="Acidic residues" evidence="1">
    <location>
        <begin position="49"/>
        <end position="67"/>
    </location>
</feature>
<organism evidence="2 3">
    <name type="scientific">Primorskyibacter flagellatus</name>
    <dbReference type="NCBI Taxonomy" id="1387277"/>
    <lineage>
        <taxon>Bacteria</taxon>
        <taxon>Pseudomonadati</taxon>
        <taxon>Pseudomonadota</taxon>
        <taxon>Alphaproteobacteria</taxon>
        <taxon>Rhodobacterales</taxon>
        <taxon>Roseobacteraceae</taxon>
        <taxon>Primorskyibacter</taxon>
    </lineage>
</organism>
<dbReference type="AlphaFoldDB" id="A0A917EHE1"/>
<dbReference type="RefSeq" id="WP_188478033.1">
    <property type="nucleotide sequence ID" value="NZ_BMFJ01000001.1"/>
</dbReference>
<name>A0A917EHE1_9RHOB</name>
<evidence type="ECO:0000313" key="2">
    <source>
        <dbReference type="EMBL" id="GGE36515.1"/>
    </source>
</evidence>
<feature type="region of interest" description="Disordered" evidence="1">
    <location>
        <begin position="49"/>
        <end position="68"/>
    </location>
</feature>
<sequence>MPIEPVVTPGLNAEDHVLVDWLELVAFFNEFRTARLDELDAAIEEQFEALEDDEPEDENDDLGDDDAGNIARVDAEKERVRERIENEVDFRLKDCDNAYPFRLGADAEELVLVEDWQDDRFTPYLTCLITTHLTQNSLFDFAVDGGLISQLRNRVFQVLSTLAMAGLANGSAASVGWPRADRADIIATLKRAEARGAGFLTREEPGRYAPPKAKDGGVDVIAWEIGVRPPPVLFYFAQVASGHDWQGKSVRTHAELFEQNYLDDAHRGNVSYATLLPFRVADEGLWNHESKVHGVLLDRTRLPKHAVLGQALARGGVEMDEAENMPQVLAWLDDFRATALA</sequence>
<evidence type="ECO:0000313" key="3">
    <source>
        <dbReference type="Proteomes" id="UP000612855"/>
    </source>
</evidence>
<reference evidence="3" key="1">
    <citation type="journal article" date="2019" name="Int. J. Syst. Evol. Microbiol.">
        <title>The Global Catalogue of Microorganisms (GCM) 10K type strain sequencing project: providing services to taxonomists for standard genome sequencing and annotation.</title>
        <authorList>
            <consortium name="The Broad Institute Genomics Platform"/>
            <consortium name="The Broad Institute Genome Sequencing Center for Infectious Disease"/>
            <person name="Wu L."/>
            <person name="Ma J."/>
        </authorList>
    </citation>
    <scope>NUCLEOTIDE SEQUENCE [LARGE SCALE GENOMIC DNA]</scope>
    <source>
        <strain evidence="3">CGMCC 1.12664</strain>
    </source>
</reference>